<protein>
    <submittedName>
        <fullName evidence="2">Uncharacterized protein</fullName>
    </submittedName>
</protein>
<proteinExistence type="predicted"/>
<organism evidence="2 3">
    <name type="scientific">Liparis tanakae</name>
    <name type="common">Tanaka's snailfish</name>
    <dbReference type="NCBI Taxonomy" id="230148"/>
    <lineage>
        <taxon>Eukaryota</taxon>
        <taxon>Metazoa</taxon>
        <taxon>Chordata</taxon>
        <taxon>Craniata</taxon>
        <taxon>Vertebrata</taxon>
        <taxon>Euteleostomi</taxon>
        <taxon>Actinopterygii</taxon>
        <taxon>Neopterygii</taxon>
        <taxon>Teleostei</taxon>
        <taxon>Neoteleostei</taxon>
        <taxon>Acanthomorphata</taxon>
        <taxon>Eupercaria</taxon>
        <taxon>Perciformes</taxon>
        <taxon>Cottioidei</taxon>
        <taxon>Cottales</taxon>
        <taxon>Liparidae</taxon>
        <taxon>Liparis</taxon>
    </lineage>
</organism>
<feature type="compositionally biased region" description="Basic residues" evidence="1">
    <location>
        <begin position="1"/>
        <end position="11"/>
    </location>
</feature>
<dbReference type="EMBL" id="SRLO01000340">
    <property type="protein sequence ID" value="TNN60099.1"/>
    <property type="molecule type" value="Genomic_DNA"/>
</dbReference>
<evidence type="ECO:0000313" key="3">
    <source>
        <dbReference type="Proteomes" id="UP000314294"/>
    </source>
</evidence>
<comment type="caution">
    <text evidence="2">The sequence shown here is derived from an EMBL/GenBank/DDBJ whole genome shotgun (WGS) entry which is preliminary data.</text>
</comment>
<feature type="compositionally biased region" description="Basic and acidic residues" evidence="1">
    <location>
        <begin position="67"/>
        <end position="84"/>
    </location>
</feature>
<evidence type="ECO:0000256" key="1">
    <source>
        <dbReference type="SAM" id="MobiDB-lite"/>
    </source>
</evidence>
<reference evidence="2 3" key="1">
    <citation type="submission" date="2019-03" db="EMBL/GenBank/DDBJ databases">
        <title>First draft genome of Liparis tanakae, snailfish: a comprehensive survey of snailfish specific genes.</title>
        <authorList>
            <person name="Kim W."/>
            <person name="Song I."/>
            <person name="Jeong J.-H."/>
            <person name="Kim D."/>
            <person name="Kim S."/>
            <person name="Ryu S."/>
            <person name="Song J.Y."/>
            <person name="Lee S.K."/>
        </authorList>
    </citation>
    <scope>NUCLEOTIDE SEQUENCE [LARGE SCALE GENOMIC DNA]</scope>
    <source>
        <tissue evidence="2">Muscle</tissue>
    </source>
</reference>
<gene>
    <name evidence="2" type="ORF">EYF80_029651</name>
</gene>
<dbReference type="AlphaFoldDB" id="A0A4Z2H2V3"/>
<keyword evidence="3" id="KW-1185">Reference proteome</keyword>
<evidence type="ECO:0000313" key="2">
    <source>
        <dbReference type="EMBL" id="TNN60099.1"/>
    </source>
</evidence>
<feature type="region of interest" description="Disordered" evidence="1">
    <location>
        <begin position="47"/>
        <end position="113"/>
    </location>
</feature>
<name>A0A4Z2H2V3_9TELE</name>
<dbReference type="Proteomes" id="UP000314294">
    <property type="component" value="Unassembled WGS sequence"/>
</dbReference>
<feature type="region of interest" description="Disordered" evidence="1">
    <location>
        <begin position="1"/>
        <end position="30"/>
    </location>
</feature>
<accession>A0A4Z2H2V3</accession>
<feature type="compositionally biased region" description="Basic and acidic residues" evidence="1">
    <location>
        <begin position="12"/>
        <end position="30"/>
    </location>
</feature>
<feature type="compositionally biased region" description="Polar residues" evidence="1">
    <location>
        <begin position="104"/>
        <end position="113"/>
    </location>
</feature>
<sequence length="113" mass="13040">MKKRSGIRRQRLPNERQRKKEEDKDAADRRDCLQSSWCGEWIRKKEVQEEEETDIDGSGYRQSSLKAHRDSLRPETLRSSRSERLSVNQTSAPPAGPPDARRYITSSTLTPGI</sequence>